<evidence type="ECO:0000259" key="1">
    <source>
        <dbReference type="PROSITE" id="PS51186"/>
    </source>
</evidence>
<keyword evidence="3" id="KW-1185">Reference proteome</keyword>
<keyword evidence="2" id="KW-0808">Transferase</keyword>
<dbReference type="Proteomes" id="UP000008635">
    <property type="component" value="Chromosome"/>
</dbReference>
<reference evidence="3" key="2">
    <citation type="submission" date="2011-01" db="EMBL/GenBank/DDBJ databases">
        <title>The complete genome of Deinococcus maricopensis DSM 21211.</title>
        <authorList>
            <consortium name="US DOE Joint Genome Institute (JGI-PGF)"/>
            <person name="Lucas S."/>
            <person name="Copeland A."/>
            <person name="Lapidus A."/>
            <person name="Goodwin L."/>
            <person name="Pitluck S."/>
            <person name="Kyrpides N."/>
            <person name="Mavromatis K."/>
            <person name="Pagani I."/>
            <person name="Ivanova N."/>
            <person name="Ovchinnikova G."/>
            <person name="Zeytun A."/>
            <person name="Detter J.C."/>
            <person name="Han C."/>
            <person name="Land M."/>
            <person name="Hauser L."/>
            <person name="Markowitz V."/>
            <person name="Cheng J.-F."/>
            <person name="Hugenholtz P."/>
            <person name="Woyke T."/>
            <person name="Wu D."/>
            <person name="Pukall R."/>
            <person name="Gehrich-Schroeter G."/>
            <person name="Brambilla E."/>
            <person name="Klenk H.-P."/>
            <person name="Eisen J.A."/>
        </authorList>
    </citation>
    <scope>NUCLEOTIDE SEQUENCE [LARGE SCALE GENOMIC DNA]</scope>
    <source>
        <strain evidence="3">DSM 21211 / LMG 22137 / NRRL B-23946 / LB-34</strain>
    </source>
</reference>
<reference evidence="2 3" key="1">
    <citation type="journal article" date="2011" name="Stand. Genomic Sci.">
        <title>Complete genome sequence of Deinococcus maricopensis type strain (LB-34).</title>
        <authorList>
            <person name="Pukall R."/>
            <person name="Zeytun A."/>
            <person name="Lucas S."/>
            <person name="Lapidus A."/>
            <person name="Hammon N."/>
            <person name="Deshpande S."/>
            <person name="Nolan M."/>
            <person name="Cheng J.F."/>
            <person name="Pitluck S."/>
            <person name="Liolios K."/>
            <person name="Pagani I."/>
            <person name="Mikhailova N."/>
            <person name="Ivanova N."/>
            <person name="Mavromatis K."/>
            <person name="Pati A."/>
            <person name="Tapia R."/>
            <person name="Han C."/>
            <person name="Goodwin L."/>
            <person name="Chen A."/>
            <person name="Palaniappan K."/>
            <person name="Land M."/>
            <person name="Hauser L."/>
            <person name="Chang Y.J."/>
            <person name="Jeffries C.D."/>
            <person name="Brambilla E.M."/>
            <person name="Rohde M."/>
            <person name="Goker M."/>
            <person name="Detter J.C."/>
            <person name="Woyke T."/>
            <person name="Bristow J."/>
            <person name="Eisen J.A."/>
            <person name="Markowitz V."/>
            <person name="Hugenholtz P."/>
            <person name="Kyrpides N.C."/>
            <person name="Klenk H.P."/>
        </authorList>
    </citation>
    <scope>NUCLEOTIDE SEQUENCE [LARGE SCALE GENOMIC DNA]</scope>
    <source>
        <strain evidence="3">DSM 21211 / LMG 22137 / NRRL B-23946 / LB-34</strain>
    </source>
</reference>
<feature type="domain" description="N-acetyltransferase" evidence="1">
    <location>
        <begin position="1"/>
        <end position="115"/>
    </location>
</feature>
<gene>
    <name evidence="2" type="ordered locus">Deima_0972</name>
</gene>
<dbReference type="eggNOG" id="COG0456">
    <property type="taxonomic scope" value="Bacteria"/>
</dbReference>
<dbReference type="OrthoDB" id="70840at2"/>
<sequence>MQSAITRGTYLGWLREVEGEPVSGAGLVLMEWGPTRTSPNPFRARVVNVYTPPAWRRQGFARALTRHVLQYAQQQGLLQLSLRASAMPDTLSSDLGFRTASHEMLLDLPALRSGGASSRGSDR</sequence>
<dbReference type="SUPFAM" id="SSF55729">
    <property type="entry name" value="Acyl-CoA N-acyltransferases (Nat)"/>
    <property type="match status" value="1"/>
</dbReference>
<dbReference type="InterPro" id="IPR000182">
    <property type="entry name" value="GNAT_dom"/>
</dbReference>
<dbReference type="Gene3D" id="3.40.630.30">
    <property type="match status" value="1"/>
</dbReference>
<dbReference type="AlphaFoldDB" id="E8U6D6"/>
<dbReference type="RefSeq" id="WP_013556130.1">
    <property type="nucleotide sequence ID" value="NC_014958.1"/>
</dbReference>
<name>E8U6D6_DEIML</name>
<accession>E8U6D6</accession>
<proteinExistence type="predicted"/>
<dbReference type="KEGG" id="dmr:Deima_0972"/>
<dbReference type="InterPro" id="IPR016181">
    <property type="entry name" value="Acyl_CoA_acyltransferase"/>
</dbReference>
<dbReference type="Pfam" id="PF00583">
    <property type="entry name" value="Acetyltransf_1"/>
    <property type="match status" value="1"/>
</dbReference>
<dbReference type="GO" id="GO:0016747">
    <property type="term" value="F:acyltransferase activity, transferring groups other than amino-acyl groups"/>
    <property type="evidence" value="ECO:0007669"/>
    <property type="project" value="InterPro"/>
</dbReference>
<evidence type="ECO:0000313" key="2">
    <source>
        <dbReference type="EMBL" id="ADV66625.1"/>
    </source>
</evidence>
<organism evidence="2 3">
    <name type="scientific">Deinococcus maricopensis (strain DSM 21211 / LMG 22137 / NRRL B-23946 / LB-34)</name>
    <dbReference type="NCBI Taxonomy" id="709986"/>
    <lineage>
        <taxon>Bacteria</taxon>
        <taxon>Thermotogati</taxon>
        <taxon>Deinococcota</taxon>
        <taxon>Deinococci</taxon>
        <taxon>Deinococcales</taxon>
        <taxon>Deinococcaceae</taxon>
        <taxon>Deinococcus</taxon>
    </lineage>
</organism>
<dbReference type="CDD" id="cd04301">
    <property type="entry name" value="NAT_SF"/>
    <property type="match status" value="1"/>
</dbReference>
<dbReference type="HOGENOM" id="CLU_013985_35_2_0"/>
<dbReference type="PROSITE" id="PS51186">
    <property type="entry name" value="GNAT"/>
    <property type="match status" value="1"/>
</dbReference>
<dbReference type="STRING" id="709986.Deima_0972"/>
<evidence type="ECO:0000313" key="3">
    <source>
        <dbReference type="Proteomes" id="UP000008635"/>
    </source>
</evidence>
<protein>
    <submittedName>
        <fullName evidence="2">GCN5-related N-acetyltransferase</fullName>
    </submittedName>
</protein>
<dbReference type="EMBL" id="CP002454">
    <property type="protein sequence ID" value="ADV66625.1"/>
    <property type="molecule type" value="Genomic_DNA"/>
</dbReference>